<dbReference type="Proteomes" id="UP000297564">
    <property type="component" value="Unassembled WGS sequence"/>
</dbReference>
<comment type="caution">
    <text evidence="2">The sequence shown here is derived from an EMBL/GenBank/DDBJ whole genome shotgun (WGS) entry which is preliminary data.</text>
</comment>
<name>A0A4Z0BZ47_9BURK</name>
<protein>
    <submittedName>
        <fullName evidence="2">Uncharacterized protein</fullName>
    </submittedName>
</protein>
<feature type="transmembrane region" description="Helical" evidence="1">
    <location>
        <begin position="39"/>
        <end position="60"/>
    </location>
</feature>
<dbReference type="EMBL" id="SMLL01000001">
    <property type="protein sequence ID" value="TFZ04493.1"/>
    <property type="molecule type" value="Genomic_DNA"/>
</dbReference>
<keyword evidence="1" id="KW-0812">Transmembrane</keyword>
<accession>A0A4Z0BZ47</accession>
<keyword evidence="1" id="KW-1133">Transmembrane helix</keyword>
<reference evidence="2 3" key="1">
    <citation type="submission" date="2019-03" db="EMBL/GenBank/DDBJ databases">
        <title>Ramlibacter rhizophilus CCTCC AB2015357, whole genome shotgun sequence.</title>
        <authorList>
            <person name="Zhang X."/>
            <person name="Feng G."/>
            <person name="Zhu H."/>
        </authorList>
    </citation>
    <scope>NUCLEOTIDE SEQUENCE [LARGE SCALE GENOMIC DNA]</scope>
    <source>
        <strain evidence="2 3">CCTCC AB2015357</strain>
    </source>
</reference>
<keyword evidence="3" id="KW-1185">Reference proteome</keyword>
<evidence type="ECO:0000313" key="2">
    <source>
        <dbReference type="EMBL" id="TFZ04493.1"/>
    </source>
</evidence>
<keyword evidence="1" id="KW-0472">Membrane</keyword>
<sequence>MDKPLSPMESGEPRAPDERWTWAQEVRAGIEPWQHPGNWLGSAVVIVVVVAIGLTIWPGWDRIFAVLGQ</sequence>
<proteinExistence type="predicted"/>
<organism evidence="2 3">
    <name type="scientific">Ramlibacter rhizophilus</name>
    <dbReference type="NCBI Taxonomy" id="1781167"/>
    <lineage>
        <taxon>Bacteria</taxon>
        <taxon>Pseudomonadati</taxon>
        <taxon>Pseudomonadota</taxon>
        <taxon>Betaproteobacteria</taxon>
        <taxon>Burkholderiales</taxon>
        <taxon>Comamonadaceae</taxon>
        <taxon>Ramlibacter</taxon>
    </lineage>
</organism>
<dbReference type="RefSeq" id="WP_135283375.1">
    <property type="nucleotide sequence ID" value="NZ_SMLL01000001.1"/>
</dbReference>
<evidence type="ECO:0000313" key="3">
    <source>
        <dbReference type="Proteomes" id="UP000297564"/>
    </source>
</evidence>
<evidence type="ECO:0000256" key="1">
    <source>
        <dbReference type="SAM" id="Phobius"/>
    </source>
</evidence>
<gene>
    <name evidence="2" type="ORF">EZ242_01715</name>
</gene>
<dbReference type="AlphaFoldDB" id="A0A4Z0BZ47"/>